<dbReference type="AlphaFoldDB" id="A0A5A7RHC0"/>
<evidence type="ECO:0000313" key="3">
    <source>
        <dbReference type="Proteomes" id="UP000325081"/>
    </source>
</evidence>
<accession>A0A5A7RHC0</accession>
<protein>
    <submittedName>
        <fullName evidence="2">Uncharacterized protein</fullName>
    </submittedName>
</protein>
<proteinExistence type="predicted"/>
<feature type="compositionally biased region" description="Polar residues" evidence="1">
    <location>
        <begin position="115"/>
        <end position="129"/>
    </location>
</feature>
<comment type="caution">
    <text evidence="2">The sequence shown here is derived from an EMBL/GenBank/DDBJ whole genome shotgun (WGS) entry which is preliminary data.</text>
</comment>
<organism evidence="2 3">
    <name type="scientific">Striga asiatica</name>
    <name type="common">Asiatic witchweed</name>
    <name type="synonym">Buchnera asiatica</name>
    <dbReference type="NCBI Taxonomy" id="4170"/>
    <lineage>
        <taxon>Eukaryota</taxon>
        <taxon>Viridiplantae</taxon>
        <taxon>Streptophyta</taxon>
        <taxon>Embryophyta</taxon>
        <taxon>Tracheophyta</taxon>
        <taxon>Spermatophyta</taxon>
        <taxon>Magnoliopsida</taxon>
        <taxon>eudicotyledons</taxon>
        <taxon>Gunneridae</taxon>
        <taxon>Pentapetalae</taxon>
        <taxon>asterids</taxon>
        <taxon>lamiids</taxon>
        <taxon>Lamiales</taxon>
        <taxon>Orobanchaceae</taxon>
        <taxon>Buchnereae</taxon>
        <taxon>Striga</taxon>
    </lineage>
</organism>
<feature type="region of interest" description="Disordered" evidence="1">
    <location>
        <begin position="82"/>
        <end position="102"/>
    </location>
</feature>
<name>A0A5A7RHC0_STRAF</name>
<gene>
    <name evidence="2" type="ORF">STAS_34307</name>
</gene>
<evidence type="ECO:0000256" key="1">
    <source>
        <dbReference type="SAM" id="MobiDB-lite"/>
    </source>
</evidence>
<feature type="compositionally biased region" description="Pro residues" evidence="1">
    <location>
        <begin position="161"/>
        <end position="178"/>
    </location>
</feature>
<reference evidence="3" key="1">
    <citation type="journal article" date="2019" name="Curr. Biol.">
        <title>Genome Sequence of Striga asiatica Provides Insight into the Evolution of Plant Parasitism.</title>
        <authorList>
            <person name="Yoshida S."/>
            <person name="Kim S."/>
            <person name="Wafula E.K."/>
            <person name="Tanskanen J."/>
            <person name="Kim Y.M."/>
            <person name="Honaas L."/>
            <person name="Yang Z."/>
            <person name="Spallek T."/>
            <person name="Conn C.E."/>
            <person name="Ichihashi Y."/>
            <person name="Cheong K."/>
            <person name="Cui S."/>
            <person name="Der J.P."/>
            <person name="Gundlach H."/>
            <person name="Jiao Y."/>
            <person name="Hori C."/>
            <person name="Ishida J.K."/>
            <person name="Kasahara H."/>
            <person name="Kiba T."/>
            <person name="Kim M.S."/>
            <person name="Koo N."/>
            <person name="Laohavisit A."/>
            <person name="Lee Y.H."/>
            <person name="Lumba S."/>
            <person name="McCourt P."/>
            <person name="Mortimer J.C."/>
            <person name="Mutuku J.M."/>
            <person name="Nomura T."/>
            <person name="Sasaki-Sekimoto Y."/>
            <person name="Seto Y."/>
            <person name="Wang Y."/>
            <person name="Wakatake T."/>
            <person name="Sakakibara H."/>
            <person name="Demura T."/>
            <person name="Yamaguchi S."/>
            <person name="Yoneyama K."/>
            <person name="Manabe R.I."/>
            <person name="Nelson D.C."/>
            <person name="Schulman A.H."/>
            <person name="Timko M.P."/>
            <person name="dePamphilis C.W."/>
            <person name="Choi D."/>
            <person name="Shirasu K."/>
        </authorList>
    </citation>
    <scope>NUCLEOTIDE SEQUENCE [LARGE SCALE GENOMIC DNA]</scope>
    <source>
        <strain evidence="3">cv. UVA1</strain>
    </source>
</reference>
<feature type="region of interest" description="Disordered" evidence="1">
    <location>
        <begin position="114"/>
        <end position="274"/>
    </location>
</feature>
<evidence type="ECO:0000313" key="2">
    <source>
        <dbReference type="EMBL" id="GER56574.1"/>
    </source>
</evidence>
<dbReference type="EMBL" id="BKCP01012736">
    <property type="protein sequence ID" value="GER56574.1"/>
    <property type="molecule type" value="Genomic_DNA"/>
</dbReference>
<keyword evidence="3" id="KW-1185">Reference proteome</keyword>
<sequence>MAKKAKAPRDENADRLQQLKESRRKLENRFCVRIFAAFEFAENRNRRVMMILITAQFDALPISAHTYPLITYPPTHIIFSSSSTSTQKFGHHPRSSGDLQAGEHPFSAALATAVSRRTTASSPAGTSPRQAAAGASSDEHSRSKTFAGSSHSPRRQRHPSSQPPPTPLAAPPSQPLCEPPSTRSAKLVRTTHEPSSRPAPSSHRTRSVLPVPPSLLSNYPSRPPVTDRSYSHRPYAGELPSPFTRSPPPHEPTALSGEFLPSSGESRRATGEPQFLVAGKQLPAFGSRARVQQLK</sequence>
<dbReference type="Proteomes" id="UP000325081">
    <property type="component" value="Unassembled WGS sequence"/>
</dbReference>